<keyword evidence="2" id="KW-0732">Signal</keyword>
<sequence>LATVAAVLACVLCQRPPYVSGPLTYPGPLPQYGQSTTLEDRLGEETTTPRPTSTVTSLPGSIYEQELIDRVPEWPADKRPFWFINNQFIQNQTGFRPQQENTPPSATDSP</sequence>
<feature type="non-terminal residue" evidence="3">
    <location>
        <position position="1"/>
    </location>
</feature>
<keyword evidence="4" id="KW-1185">Reference proteome</keyword>
<reference evidence="3 4" key="1">
    <citation type="submission" date="2024-07" db="EMBL/GenBank/DDBJ databases">
        <title>Chromosome-level genome assembly of the water stick insect Ranatra chinensis (Heteroptera: Nepidae).</title>
        <authorList>
            <person name="Liu X."/>
        </authorList>
    </citation>
    <scope>NUCLEOTIDE SEQUENCE [LARGE SCALE GENOMIC DNA]</scope>
    <source>
        <strain evidence="3">Cailab_2021Rc</strain>
        <tissue evidence="3">Muscle</tissue>
    </source>
</reference>
<proteinExistence type="predicted"/>
<feature type="chain" id="PRO_5044833598" evidence="2">
    <location>
        <begin position="22"/>
        <end position="110"/>
    </location>
</feature>
<dbReference type="AlphaFoldDB" id="A0ABD0XYH9"/>
<comment type="caution">
    <text evidence="3">The sequence shown here is derived from an EMBL/GenBank/DDBJ whole genome shotgun (WGS) entry which is preliminary data.</text>
</comment>
<feature type="compositionally biased region" description="Low complexity" evidence="1">
    <location>
        <begin position="46"/>
        <end position="57"/>
    </location>
</feature>
<dbReference type="EMBL" id="JBFDAA010000018">
    <property type="protein sequence ID" value="KAL1116312.1"/>
    <property type="molecule type" value="Genomic_DNA"/>
</dbReference>
<evidence type="ECO:0000313" key="3">
    <source>
        <dbReference type="EMBL" id="KAL1116312.1"/>
    </source>
</evidence>
<feature type="signal peptide" evidence="2">
    <location>
        <begin position="1"/>
        <end position="21"/>
    </location>
</feature>
<dbReference type="Proteomes" id="UP001558652">
    <property type="component" value="Unassembled WGS sequence"/>
</dbReference>
<evidence type="ECO:0000256" key="2">
    <source>
        <dbReference type="SAM" id="SignalP"/>
    </source>
</evidence>
<organism evidence="3 4">
    <name type="scientific">Ranatra chinensis</name>
    <dbReference type="NCBI Taxonomy" id="642074"/>
    <lineage>
        <taxon>Eukaryota</taxon>
        <taxon>Metazoa</taxon>
        <taxon>Ecdysozoa</taxon>
        <taxon>Arthropoda</taxon>
        <taxon>Hexapoda</taxon>
        <taxon>Insecta</taxon>
        <taxon>Pterygota</taxon>
        <taxon>Neoptera</taxon>
        <taxon>Paraneoptera</taxon>
        <taxon>Hemiptera</taxon>
        <taxon>Heteroptera</taxon>
        <taxon>Panheteroptera</taxon>
        <taxon>Nepomorpha</taxon>
        <taxon>Nepidae</taxon>
        <taxon>Ranatrinae</taxon>
        <taxon>Ranatra</taxon>
    </lineage>
</organism>
<evidence type="ECO:0000256" key="1">
    <source>
        <dbReference type="SAM" id="MobiDB-lite"/>
    </source>
</evidence>
<feature type="region of interest" description="Disordered" evidence="1">
    <location>
        <begin position="23"/>
        <end position="57"/>
    </location>
</feature>
<name>A0ABD0XYH9_9HEMI</name>
<evidence type="ECO:0000313" key="4">
    <source>
        <dbReference type="Proteomes" id="UP001558652"/>
    </source>
</evidence>
<protein>
    <submittedName>
        <fullName evidence="3">Uncharacterized protein</fullName>
    </submittedName>
</protein>
<gene>
    <name evidence="3" type="ORF">AAG570_005807</name>
</gene>
<accession>A0ABD0XYH9</accession>